<dbReference type="PANTHER" id="PTHR34221:SF3">
    <property type="match status" value="1"/>
</dbReference>
<dbReference type="Pfam" id="PF15075">
    <property type="entry name" value="SPMAP1-like"/>
    <property type="match status" value="1"/>
</dbReference>
<keyword evidence="2" id="KW-1185">Reference proteome</keyword>
<organism evidence="2 3">
    <name type="scientific">Eublepharis macularius</name>
    <name type="common">Leopard gecko</name>
    <name type="synonym">Cyrtodactylus macularius</name>
    <dbReference type="NCBI Taxonomy" id="481883"/>
    <lineage>
        <taxon>Eukaryota</taxon>
        <taxon>Metazoa</taxon>
        <taxon>Chordata</taxon>
        <taxon>Craniata</taxon>
        <taxon>Vertebrata</taxon>
        <taxon>Euteleostomi</taxon>
        <taxon>Lepidosauria</taxon>
        <taxon>Squamata</taxon>
        <taxon>Bifurcata</taxon>
        <taxon>Gekkota</taxon>
        <taxon>Eublepharidae</taxon>
        <taxon>Eublepharinae</taxon>
        <taxon>Eublepharis</taxon>
    </lineage>
</organism>
<gene>
    <name evidence="3" type="primary">LOC129337686</name>
</gene>
<dbReference type="InterPro" id="IPR028027">
    <property type="entry name" value="SPMAP1"/>
</dbReference>
<protein>
    <submittedName>
        <fullName evidence="3">Uncharacterized protein C17orf98-like</fullName>
    </submittedName>
</protein>
<sequence length="168" mass="18881">MALLKKSKRPSHLQPPPSKFKLLERERWFILDGVAVDRIAKDYNHSLPKLGSVIPPYDAQRDPHATAYFASKPVLPLLQQMGQANRRLSSYERLVQHFQHRGDAALYLLNRNKAGSGHSAAQVSGHQLFLSSNKPVLGYNGAYGYRRNTPSLRRQPSSFGSVTNLPLH</sequence>
<dbReference type="KEGG" id="emc:129337686"/>
<proteinExistence type="predicted"/>
<dbReference type="AlphaFoldDB" id="A0AA97K0M6"/>
<evidence type="ECO:0000256" key="1">
    <source>
        <dbReference type="SAM" id="MobiDB-lite"/>
    </source>
</evidence>
<evidence type="ECO:0000313" key="2">
    <source>
        <dbReference type="Proteomes" id="UP001190640"/>
    </source>
</evidence>
<feature type="region of interest" description="Disordered" evidence="1">
    <location>
        <begin position="148"/>
        <end position="168"/>
    </location>
</feature>
<name>A0AA97K0M6_EUBMA</name>
<reference evidence="3" key="1">
    <citation type="submission" date="2025-08" db="UniProtKB">
        <authorList>
            <consortium name="RefSeq"/>
        </authorList>
    </citation>
    <scope>IDENTIFICATION</scope>
    <source>
        <tissue evidence="3">Blood</tissue>
    </source>
</reference>
<dbReference type="RefSeq" id="XP_054847567.1">
    <property type="nucleotide sequence ID" value="XM_054991592.1"/>
</dbReference>
<dbReference type="GeneID" id="129337686"/>
<evidence type="ECO:0000313" key="3">
    <source>
        <dbReference type="RefSeq" id="XP_054847567.1"/>
    </source>
</evidence>
<dbReference type="PANTHER" id="PTHR34221">
    <property type="entry name" value="HYPOTHETICAL PROTEIN LOC691189"/>
    <property type="match status" value="1"/>
</dbReference>
<accession>A0AA97K0M6</accession>
<dbReference type="Proteomes" id="UP001190640">
    <property type="component" value="Chromosome 11"/>
</dbReference>